<name>A0AAN6I8J4_9EURO</name>
<dbReference type="InterPro" id="IPR036259">
    <property type="entry name" value="MFS_trans_sf"/>
</dbReference>
<dbReference type="AlphaFoldDB" id="A0AAN6I8J4"/>
<keyword evidence="2 5" id="KW-0812">Transmembrane</keyword>
<dbReference type="InterPro" id="IPR051617">
    <property type="entry name" value="UNC-93-like_regulator"/>
</dbReference>
<evidence type="ECO:0000256" key="5">
    <source>
        <dbReference type="SAM" id="Phobius"/>
    </source>
</evidence>
<gene>
    <name evidence="6" type="ORF">EDD36DRAFT_483177</name>
</gene>
<feature type="transmembrane region" description="Helical" evidence="5">
    <location>
        <begin position="344"/>
        <end position="365"/>
    </location>
</feature>
<keyword evidence="3 5" id="KW-1133">Transmembrane helix</keyword>
<comment type="caution">
    <text evidence="6">The sequence shown here is derived from an EMBL/GenBank/DDBJ whole genome shotgun (WGS) entry which is preliminary data.</text>
</comment>
<organism evidence="6 7">
    <name type="scientific">Exophiala viscosa</name>
    <dbReference type="NCBI Taxonomy" id="2486360"/>
    <lineage>
        <taxon>Eukaryota</taxon>
        <taxon>Fungi</taxon>
        <taxon>Dikarya</taxon>
        <taxon>Ascomycota</taxon>
        <taxon>Pezizomycotina</taxon>
        <taxon>Eurotiomycetes</taxon>
        <taxon>Chaetothyriomycetidae</taxon>
        <taxon>Chaetothyriales</taxon>
        <taxon>Herpotrichiellaceae</taxon>
        <taxon>Exophiala</taxon>
    </lineage>
</organism>
<evidence type="ECO:0000256" key="3">
    <source>
        <dbReference type="ARBA" id="ARBA00022989"/>
    </source>
</evidence>
<sequence>MKGIRRNSPVFQNFIMGCMLFCLPGIYVAITGLGAGGRKSTSQVTSSDANTILYGMFTLFGWLGGSILNIFRPKITAVFGAIGYPLYIGGLWYYDRTEHPWFVLFAGAMLGMTAGCLWTTTGYVSYVYPQEKEKGTKVHCDSVHASFFGLNSGSLCAFGGNVHETSTKGVSDGVYITFIVIMCCAILIGGIFIVDPRKVVRDDGTHIAIFKKEKPGKELMEMLKVFVDKRILLLTPAIFCGEMASALVSSINSYYFNLRTRCLNNAIYQIIQIIIPFVLSFFLDTKFVKHRRTRGYLGIAFIGTITLCSCAGLTAFIVENGLNKHTSPKARGNDWSDPGFAKAFVIYLFWGMVYSGYQIVVEWVLAALTNDPAVLARYSGLFKGKGSLGIMVSFLLDSRTVPYIWQLTLQFVLYTIGIIGMVVVTKLYIPDTNYFSEESVVVPHQVEEMAKLGGMVTEEQINHEFEKERRAAQLAEGHDIEITPA</sequence>
<dbReference type="InterPro" id="IPR010291">
    <property type="entry name" value="Ion_channel_UNC-93"/>
</dbReference>
<comment type="subcellular location">
    <subcellularLocation>
        <location evidence="1">Membrane</location>
        <topology evidence="1">Multi-pass membrane protein</topology>
    </subcellularLocation>
</comment>
<feature type="transmembrane region" description="Helical" evidence="5">
    <location>
        <begin position="295"/>
        <end position="318"/>
    </location>
</feature>
<evidence type="ECO:0000313" key="6">
    <source>
        <dbReference type="EMBL" id="KAI1608198.1"/>
    </source>
</evidence>
<keyword evidence="7" id="KW-1185">Reference proteome</keyword>
<feature type="transmembrane region" description="Helical" evidence="5">
    <location>
        <begin position="411"/>
        <end position="429"/>
    </location>
</feature>
<reference evidence="6" key="1">
    <citation type="journal article" date="2022" name="bioRxiv">
        <title>Deciphering the potential niche of two novel black yeast fungi from a biological soil crust based on their genomes, phenotypes, and melanin regulation.</title>
        <authorList>
            <consortium name="DOE Joint Genome Institute"/>
            <person name="Carr E.C."/>
            <person name="Barton Q."/>
            <person name="Grambo S."/>
            <person name="Sullivan M."/>
            <person name="Renfro C.M."/>
            <person name="Kuo A."/>
            <person name="Pangilinan J."/>
            <person name="Lipzen A."/>
            <person name="Keymanesh K."/>
            <person name="Savage E."/>
            <person name="Barry K."/>
            <person name="Grigoriev I.V."/>
            <person name="Riekhof W.R."/>
            <person name="Harris S.S."/>
        </authorList>
    </citation>
    <scope>NUCLEOTIDE SEQUENCE</scope>
    <source>
        <strain evidence="6">JF 03-4F</strain>
    </source>
</reference>
<dbReference type="PROSITE" id="PS51257">
    <property type="entry name" value="PROKAR_LIPOPROTEIN"/>
    <property type="match status" value="1"/>
</dbReference>
<dbReference type="EMBL" id="MU404364">
    <property type="protein sequence ID" value="KAI1608198.1"/>
    <property type="molecule type" value="Genomic_DNA"/>
</dbReference>
<dbReference type="PANTHER" id="PTHR23294:SF59">
    <property type="entry name" value="UNC93-LIKE PROTEIN C922.05C"/>
    <property type="match status" value="1"/>
</dbReference>
<dbReference type="SUPFAM" id="SSF103473">
    <property type="entry name" value="MFS general substrate transporter"/>
    <property type="match status" value="1"/>
</dbReference>
<accession>A0AAN6I8J4</accession>
<dbReference type="GO" id="GO:0016020">
    <property type="term" value="C:membrane"/>
    <property type="evidence" value="ECO:0007669"/>
    <property type="project" value="UniProtKB-SubCell"/>
</dbReference>
<protein>
    <submittedName>
        <fullName evidence="6">Uncharacterized protein</fullName>
    </submittedName>
</protein>
<feature type="transmembrane region" description="Helical" evidence="5">
    <location>
        <begin position="77"/>
        <end position="94"/>
    </location>
</feature>
<dbReference type="Proteomes" id="UP001203852">
    <property type="component" value="Unassembled WGS sequence"/>
</dbReference>
<proteinExistence type="predicted"/>
<feature type="transmembrane region" description="Helical" evidence="5">
    <location>
        <begin position="231"/>
        <end position="254"/>
    </location>
</feature>
<evidence type="ECO:0000256" key="4">
    <source>
        <dbReference type="ARBA" id="ARBA00023136"/>
    </source>
</evidence>
<dbReference type="PANTHER" id="PTHR23294">
    <property type="entry name" value="ET TRANSLATION PRODUCT-RELATED"/>
    <property type="match status" value="1"/>
</dbReference>
<feature type="transmembrane region" description="Helical" evidence="5">
    <location>
        <begin position="174"/>
        <end position="194"/>
    </location>
</feature>
<feature type="transmembrane region" description="Helical" evidence="5">
    <location>
        <begin position="266"/>
        <end position="283"/>
    </location>
</feature>
<feature type="transmembrane region" description="Helical" evidence="5">
    <location>
        <begin position="101"/>
        <end position="120"/>
    </location>
</feature>
<feature type="transmembrane region" description="Helical" evidence="5">
    <location>
        <begin position="51"/>
        <end position="71"/>
    </location>
</feature>
<evidence type="ECO:0000256" key="1">
    <source>
        <dbReference type="ARBA" id="ARBA00004141"/>
    </source>
</evidence>
<feature type="transmembrane region" description="Helical" evidence="5">
    <location>
        <begin position="12"/>
        <end position="30"/>
    </location>
</feature>
<keyword evidence="4 5" id="KW-0472">Membrane</keyword>
<dbReference type="Pfam" id="PF05978">
    <property type="entry name" value="UNC-93"/>
    <property type="match status" value="1"/>
</dbReference>
<evidence type="ECO:0000313" key="7">
    <source>
        <dbReference type="Proteomes" id="UP001203852"/>
    </source>
</evidence>
<evidence type="ECO:0000256" key="2">
    <source>
        <dbReference type="ARBA" id="ARBA00022692"/>
    </source>
</evidence>